<dbReference type="PANTHER" id="PTHR14289:SF16">
    <property type="entry name" value="POLYMERASE DELTA-INTERACTING PROTEIN 2"/>
    <property type="match status" value="1"/>
</dbReference>
<dbReference type="GO" id="GO:0070987">
    <property type="term" value="P:error-free translesion synthesis"/>
    <property type="evidence" value="ECO:0007669"/>
    <property type="project" value="TreeGrafter"/>
</dbReference>
<keyword evidence="5" id="KW-1185">Reference proteome</keyword>
<dbReference type="PANTHER" id="PTHR14289">
    <property type="entry name" value="F-BOX ONLY PROTEIN 3"/>
    <property type="match status" value="1"/>
</dbReference>
<dbReference type="HAMAP" id="MF_00791">
    <property type="entry name" value="ApaG"/>
    <property type="match status" value="1"/>
</dbReference>
<evidence type="ECO:0000313" key="4">
    <source>
        <dbReference type="EMBL" id="QJD99432.1"/>
    </source>
</evidence>
<dbReference type="SUPFAM" id="SSF110069">
    <property type="entry name" value="ApaG-like"/>
    <property type="match status" value="1"/>
</dbReference>
<name>A0A7Z2VUM6_9BURK</name>
<dbReference type="InterPro" id="IPR007474">
    <property type="entry name" value="ApaG_domain"/>
</dbReference>
<feature type="domain" description="ApaG" evidence="3">
    <location>
        <begin position="1"/>
        <end position="124"/>
    </location>
</feature>
<dbReference type="Pfam" id="PF04379">
    <property type="entry name" value="DUF525"/>
    <property type="match status" value="1"/>
</dbReference>
<sequence>MSAYDFAITVKTQYLADQSSPDRSHYVFAYTISIKNTGSVAAQLISRHWVILDAANKTQEVRGLGVVGHQPLLQPGEQFEYSSGTQLGTAQGSMTGEYFFVAEDGHRFEVTIPEFLLSPPRTLH</sequence>
<dbReference type="InterPro" id="IPR036767">
    <property type="entry name" value="ApaG_sf"/>
</dbReference>
<dbReference type="PROSITE" id="PS51087">
    <property type="entry name" value="APAG"/>
    <property type="match status" value="1"/>
</dbReference>
<proteinExistence type="inferred from homology"/>
<accession>A0A7Z2VUM6</accession>
<dbReference type="InterPro" id="IPR023065">
    <property type="entry name" value="Uncharacterised_ApaG"/>
</dbReference>
<dbReference type="Gene3D" id="2.60.40.1470">
    <property type="entry name" value="ApaG domain"/>
    <property type="match status" value="1"/>
</dbReference>
<dbReference type="NCBIfam" id="NF003967">
    <property type="entry name" value="PRK05461.1"/>
    <property type="match status" value="1"/>
</dbReference>
<organism evidence="4 5">
    <name type="scientific">Massilia forsythiae</name>
    <dbReference type="NCBI Taxonomy" id="2728020"/>
    <lineage>
        <taxon>Bacteria</taxon>
        <taxon>Pseudomonadati</taxon>
        <taxon>Pseudomonadota</taxon>
        <taxon>Betaproteobacteria</taxon>
        <taxon>Burkholderiales</taxon>
        <taxon>Oxalobacteraceae</taxon>
        <taxon>Telluria group</taxon>
        <taxon>Massilia</taxon>
    </lineage>
</organism>
<gene>
    <name evidence="2 4" type="primary">apaG</name>
    <name evidence="4" type="ORF">HH212_04850</name>
</gene>
<evidence type="ECO:0000256" key="1">
    <source>
        <dbReference type="ARBA" id="ARBA00017693"/>
    </source>
</evidence>
<evidence type="ECO:0000256" key="2">
    <source>
        <dbReference type="HAMAP-Rule" id="MF_00791"/>
    </source>
</evidence>
<dbReference type="AlphaFoldDB" id="A0A7Z2VUM6"/>
<evidence type="ECO:0000313" key="5">
    <source>
        <dbReference type="Proteomes" id="UP000502415"/>
    </source>
</evidence>
<reference evidence="4 5" key="1">
    <citation type="submission" date="2020-04" db="EMBL/GenBank/DDBJ databases">
        <title>Genome sequencing of novel species.</title>
        <authorList>
            <person name="Heo J."/>
            <person name="Kim S.-J."/>
            <person name="Kim J.-S."/>
            <person name="Hong S.-B."/>
            <person name="Kwon S.-W."/>
        </authorList>
    </citation>
    <scope>NUCLEOTIDE SEQUENCE [LARGE SCALE GENOMIC DNA]</scope>
    <source>
        <strain evidence="4 5">GN2-R2</strain>
    </source>
</reference>
<dbReference type="Proteomes" id="UP000502415">
    <property type="component" value="Chromosome"/>
</dbReference>
<dbReference type="EMBL" id="CP051685">
    <property type="protein sequence ID" value="QJD99432.1"/>
    <property type="molecule type" value="Genomic_DNA"/>
</dbReference>
<evidence type="ECO:0000259" key="3">
    <source>
        <dbReference type="PROSITE" id="PS51087"/>
    </source>
</evidence>
<dbReference type="KEGG" id="mfy:HH212_04850"/>
<protein>
    <recommendedName>
        <fullName evidence="1 2">Protein ApaG</fullName>
    </recommendedName>
</protein>
<dbReference type="RefSeq" id="WP_169434327.1">
    <property type="nucleotide sequence ID" value="NZ_CP051685.1"/>
</dbReference>